<keyword evidence="3" id="KW-1185">Reference proteome</keyword>
<feature type="compositionally biased region" description="Pro residues" evidence="1">
    <location>
        <begin position="289"/>
        <end position="308"/>
    </location>
</feature>
<sequence>MTTDARGADAADAGIGAGAGAGGPGAGAGGPGASVLVFSPHADDVVLSCFGALRPGGEAVTVFAGVPGDPAFLAPWDKLLGARTSREMALERLREDAAAYRGTGVALDAWGHLDGQYRTGPPDTGALRREMRERIGRAGEVWLPSAIGSHPDHLAVRDTGLAACRELAAAGRPPRVRLYADYPYQLFAMSNRHRSHGTWSTYTWHNADPLALTEWFGTHFPDASADEARPLPYALDGDTTAAKERAIRCHRTQVPELDRASYGKLLDPANLGREYAWDLPAHLWEPVDAGPPPPPPPPPPSPPGGRDT</sequence>
<dbReference type="EMBL" id="CP101397">
    <property type="protein sequence ID" value="UTR81846.1"/>
    <property type="molecule type" value="Genomic_DNA"/>
</dbReference>
<dbReference type="Gene3D" id="3.40.50.10320">
    <property type="entry name" value="LmbE-like"/>
    <property type="match status" value="1"/>
</dbReference>
<gene>
    <name evidence="2" type="ORF">NLU04_26875</name>
</gene>
<dbReference type="RefSeq" id="WP_240357664.1">
    <property type="nucleotide sequence ID" value="NZ_CP030930.1"/>
</dbReference>
<reference evidence="2" key="1">
    <citation type="submission" date="2022-07" db="EMBL/GenBank/DDBJ databases">
        <title>Genomic of Streptomyces cavourensis F2.</title>
        <authorList>
            <person name="Hu S."/>
            <person name="Liang W."/>
        </authorList>
    </citation>
    <scope>NUCLEOTIDE SEQUENCE</scope>
    <source>
        <strain evidence="2">F2</strain>
    </source>
</reference>
<dbReference type="Proteomes" id="UP001058236">
    <property type="component" value="Chromosome"/>
</dbReference>
<evidence type="ECO:0000313" key="3">
    <source>
        <dbReference type="Proteomes" id="UP001058236"/>
    </source>
</evidence>
<dbReference type="InterPro" id="IPR024078">
    <property type="entry name" value="LmbE-like_dom_sf"/>
</dbReference>
<evidence type="ECO:0000256" key="1">
    <source>
        <dbReference type="SAM" id="MobiDB-lite"/>
    </source>
</evidence>
<proteinExistence type="predicted"/>
<feature type="region of interest" description="Disordered" evidence="1">
    <location>
        <begin position="284"/>
        <end position="308"/>
    </location>
</feature>
<accession>A0ABY5FDW5</accession>
<evidence type="ECO:0000313" key="2">
    <source>
        <dbReference type="EMBL" id="UTR81846.1"/>
    </source>
</evidence>
<organism evidence="2 3">
    <name type="scientific">Streptomyces cavourensis</name>
    <dbReference type="NCBI Taxonomy" id="67258"/>
    <lineage>
        <taxon>Bacteria</taxon>
        <taxon>Bacillati</taxon>
        <taxon>Actinomycetota</taxon>
        <taxon>Actinomycetes</taxon>
        <taxon>Kitasatosporales</taxon>
        <taxon>Streptomycetaceae</taxon>
        <taxon>Streptomyces</taxon>
    </lineage>
</organism>
<name>A0ABY5FDW5_9ACTN</name>
<dbReference type="SUPFAM" id="SSF102588">
    <property type="entry name" value="LmbE-like"/>
    <property type="match status" value="1"/>
</dbReference>
<protein>
    <submittedName>
        <fullName evidence="2">PIG-L family deacetylase</fullName>
    </submittedName>
</protein>